<evidence type="ECO:0000259" key="1">
    <source>
        <dbReference type="Pfam" id="PF00753"/>
    </source>
</evidence>
<feature type="domain" description="Metallo-beta-lactamase" evidence="1">
    <location>
        <begin position="27"/>
        <end position="80"/>
    </location>
</feature>
<evidence type="ECO:0000313" key="2">
    <source>
        <dbReference type="EMBL" id="SFV55834.1"/>
    </source>
</evidence>
<dbReference type="Pfam" id="PF00753">
    <property type="entry name" value="Lactamase_B"/>
    <property type="match status" value="1"/>
</dbReference>
<sequence length="350" mass="40110">MNKNLTLQVLKAFSGDALLLSYSDDNGKKRYILIDGGMPNTYTKYIKRVISKIECLDYVFITHIDKDHLGGILKLLESSQKDKVQNIFFNSGAIIKKSDSTMISESDGIALVDFINSSERFKTNQEEITNERKPLELFGLKMTFLSPSYEALDVFNNNFTLGKIKEEALISDSVLEQDEPMDFYELIIARPFREKRLKDDPANGASLSMLIEYEGKKVLLLGDAKDHIIISSLKALGYSVENRLKVDYLKLAHHGSKYHTSEEFLSLVDASHFIISTNGRYGHPNIETLARILCHKGRDVSQKIYFYYNYPKEAYERTKTHLLTSEEEERYNCKSIYNITLFQILGENSE</sequence>
<dbReference type="SUPFAM" id="SSF56281">
    <property type="entry name" value="Metallo-hydrolase/oxidoreductase"/>
    <property type="match status" value="1"/>
</dbReference>
<protein>
    <submittedName>
        <fullName evidence="2">Metallo-beta-lactamase family protein</fullName>
    </submittedName>
</protein>
<dbReference type="PANTHER" id="PTHR30619">
    <property type="entry name" value="DNA INTERNALIZATION/COMPETENCE PROTEIN COMEC/REC2"/>
    <property type="match status" value="1"/>
</dbReference>
<gene>
    <name evidence="2" type="ORF">MNB_SV-12-597</name>
</gene>
<organism evidence="2">
    <name type="scientific">hydrothermal vent metagenome</name>
    <dbReference type="NCBI Taxonomy" id="652676"/>
    <lineage>
        <taxon>unclassified sequences</taxon>
        <taxon>metagenomes</taxon>
        <taxon>ecological metagenomes</taxon>
    </lineage>
</organism>
<dbReference type="AlphaFoldDB" id="A0A1W1BQS1"/>
<dbReference type="PANTHER" id="PTHR30619:SF1">
    <property type="entry name" value="RECOMBINATION PROTEIN 2"/>
    <property type="match status" value="1"/>
</dbReference>
<reference evidence="2" key="1">
    <citation type="submission" date="2016-10" db="EMBL/GenBank/DDBJ databases">
        <authorList>
            <person name="de Groot N.N."/>
        </authorList>
    </citation>
    <scope>NUCLEOTIDE SEQUENCE</scope>
</reference>
<accession>A0A1W1BQS1</accession>
<dbReference type="InterPro" id="IPR001279">
    <property type="entry name" value="Metallo-B-lactamas"/>
</dbReference>
<dbReference type="EMBL" id="FPHE01000065">
    <property type="protein sequence ID" value="SFV55834.1"/>
    <property type="molecule type" value="Genomic_DNA"/>
</dbReference>
<name>A0A1W1BQS1_9ZZZZ</name>
<proteinExistence type="predicted"/>
<dbReference type="InterPro" id="IPR052159">
    <property type="entry name" value="Competence_DNA_uptake"/>
</dbReference>
<dbReference type="InterPro" id="IPR036866">
    <property type="entry name" value="RibonucZ/Hydroxyglut_hydro"/>
</dbReference>
<dbReference type="Gene3D" id="3.60.15.10">
    <property type="entry name" value="Ribonuclease Z/Hydroxyacylglutathione hydrolase-like"/>
    <property type="match status" value="1"/>
</dbReference>